<protein>
    <submittedName>
        <fullName evidence="17">Serine/threonine protein kinase</fullName>
        <ecNumber evidence="17">2.7.11.1</ecNumber>
    </submittedName>
</protein>
<evidence type="ECO:0000256" key="2">
    <source>
        <dbReference type="ARBA" id="ARBA00022527"/>
    </source>
</evidence>
<comment type="subcellular location">
    <subcellularLocation>
        <location evidence="1">Membrane</location>
        <topology evidence="1">Single-pass type I membrane protein</topology>
    </subcellularLocation>
</comment>
<dbReference type="Gene3D" id="3.30.200.20">
    <property type="entry name" value="Phosphorylase Kinase, domain 1"/>
    <property type="match status" value="1"/>
</dbReference>
<dbReference type="EC" id="2.7.11.1" evidence="17"/>
<feature type="signal peptide" evidence="15">
    <location>
        <begin position="1"/>
        <end position="21"/>
    </location>
</feature>
<evidence type="ECO:0000256" key="1">
    <source>
        <dbReference type="ARBA" id="ARBA00004479"/>
    </source>
</evidence>
<dbReference type="InterPro" id="IPR011009">
    <property type="entry name" value="Kinase-like_dom_sf"/>
</dbReference>
<evidence type="ECO:0000256" key="10">
    <source>
        <dbReference type="ARBA" id="ARBA00023136"/>
    </source>
</evidence>
<keyword evidence="6" id="KW-0547">Nucleotide-binding</keyword>
<evidence type="ECO:0000259" key="16">
    <source>
        <dbReference type="PROSITE" id="PS50011"/>
    </source>
</evidence>
<dbReference type="Gene3D" id="1.10.510.10">
    <property type="entry name" value="Transferase(Phosphotransferase) domain 1"/>
    <property type="match status" value="1"/>
</dbReference>
<keyword evidence="11" id="KW-1015">Disulfide bond</keyword>
<dbReference type="InterPro" id="IPR045274">
    <property type="entry name" value="WAK-like"/>
</dbReference>
<keyword evidence="10" id="KW-0472">Membrane</keyword>
<dbReference type="PROSITE" id="PS00108">
    <property type="entry name" value="PROTEIN_KINASE_ST"/>
    <property type="match status" value="1"/>
</dbReference>
<dbReference type="GO" id="GO:0005509">
    <property type="term" value="F:calcium ion binding"/>
    <property type="evidence" value="ECO:0007669"/>
    <property type="project" value="InterPro"/>
</dbReference>
<dbReference type="Pfam" id="PF00069">
    <property type="entry name" value="Pkinase"/>
    <property type="match status" value="1"/>
</dbReference>
<keyword evidence="8" id="KW-0067">ATP-binding</keyword>
<evidence type="ECO:0000256" key="8">
    <source>
        <dbReference type="ARBA" id="ARBA00022840"/>
    </source>
</evidence>
<evidence type="ECO:0000256" key="5">
    <source>
        <dbReference type="ARBA" id="ARBA00022729"/>
    </source>
</evidence>
<keyword evidence="12" id="KW-0325">Glycoprotein</keyword>
<reference evidence="18" key="1">
    <citation type="journal article" date="2018" name="Gigascience">
        <title>Genome assembly of the Pink Ipe (Handroanthus impetiginosus, Bignoniaceae), a highly valued, ecologically keystone Neotropical timber forest tree.</title>
        <authorList>
            <person name="Silva-Junior O.B."/>
            <person name="Grattapaglia D."/>
            <person name="Novaes E."/>
            <person name="Collevatti R.G."/>
        </authorList>
    </citation>
    <scope>NUCLEOTIDE SEQUENCE [LARGE SCALE GENOMIC DNA]</scope>
    <source>
        <strain evidence="18">cv. UFG-1</strain>
    </source>
</reference>
<evidence type="ECO:0000313" key="18">
    <source>
        <dbReference type="Proteomes" id="UP000231279"/>
    </source>
</evidence>
<evidence type="ECO:0000256" key="7">
    <source>
        <dbReference type="ARBA" id="ARBA00022777"/>
    </source>
</evidence>
<dbReference type="GO" id="GO:0004674">
    <property type="term" value="F:protein serine/threonine kinase activity"/>
    <property type="evidence" value="ECO:0007669"/>
    <property type="project" value="UniProtKB-KW"/>
</dbReference>
<evidence type="ECO:0000256" key="12">
    <source>
        <dbReference type="ARBA" id="ARBA00023180"/>
    </source>
</evidence>
<accession>A0A2G9GJF7</accession>
<comment type="catalytic activity">
    <reaction evidence="13">
        <text>L-seryl-[protein] + ATP = O-phospho-L-seryl-[protein] + ADP + H(+)</text>
        <dbReference type="Rhea" id="RHEA:17989"/>
        <dbReference type="Rhea" id="RHEA-COMP:9863"/>
        <dbReference type="Rhea" id="RHEA-COMP:11604"/>
        <dbReference type="ChEBI" id="CHEBI:15378"/>
        <dbReference type="ChEBI" id="CHEBI:29999"/>
        <dbReference type="ChEBI" id="CHEBI:30616"/>
        <dbReference type="ChEBI" id="CHEBI:83421"/>
        <dbReference type="ChEBI" id="CHEBI:456216"/>
    </reaction>
</comment>
<dbReference type="InterPro" id="IPR008271">
    <property type="entry name" value="Ser/Thr_kinase_AS"/>
</dbReference>
<evidence type="ECO:0000256" key="4">
    <source>
        <dbReference type="ARBA" id="ARBA00022692"/>
    </source>
</evidence>
<dbReference type="GO" id="GO:0005524">
    <property type="term" value="F:ATP binding"/>
    <property type="evidence" value="ECO:0007669"/>
    <property type="project" value="UniProtKB-KW"/>
</dbReference>
<proteinExistence type="predicted"/>
<keyword evidence="7 17" id="KW-0418">Kinase</keyword>
<keyword evidence="5 15" id="KW-0732">Signal</keyword>
<dbReference type="AlphaFoldDB" id="A0A2G9GJF7"/>
<name>A0A2G9GJF7_9LAMI</name>
<dbReference type="SMART" id="SM00220">
    <property type="entry name" value="S_TKc"/>
    <property type="match status" value="1"/>
</dbReference>
<evidence type="ECO:0000256" key="6">
    <source>
        <dbReference type="ARBA" id="ARBA00022741"/>
    </source>
</evidence>
<dbReference type="InterPro" id="IPR018097">
    <property type="entry name" value="EGF_Ca-bd_CS"/>
</dbReference>
<feature type="chain" id="PRO_5013661479" evidence="15">
    <location>
        <begin position="22"/>
        <end position="698"/>
    </location>
</feature>
<dbReference type="STRING" id="429701.A0A2G9GJF7"/>
<evidence type="ECO:0000256" key="13">
    <source>
        <dbReference type="ARBA" id="ARBA00047558"/>
    </source>
</evidence>
<dbReference type="GO" id="GO:0007166">
    <property type="term" value="P:cell surface receptor signaling pathway"/>
    <property type="evidence" value="ECO:0007669"/>
    <property type="project" value="InterPro"/>
</dbReference>
<evidence type="ECO:0000313" key="17">
    <source>
        <dbReference type="EMBL" id="PIN05427.1"/>
    </source>
</evidence>
<sequence>MRLSSILQIISSLCLITTMAALPISWSKRGYQDCGNVTIPYPFGIGPECSANSSFVVICSTTTIPPKPILSSINMEALSIFVHGTTIVKLPVSPMNCSRRQKNESLAISLVGSPFTISSHYNSLVVLGCQNSVWLRANKTFTFGGCLAICDATSTDIACNGVNCCQTILQPRLQEIQYTYQNIRPTNNSFCGYVFPIDKKWLQTDYKRFKGLQSNLLNPFDQEFGYAPLVLQWEFDVPYISSCPDSYLLHEANYEPIKCWLVVMGCIDIDECSNATLNGCGNYSCTNTIGSYSCGFPKNGSRVKILISIGSGFGALILLFGSWKSTKAIKKRIKTNRKRKFFKRNGGLLLEQQISSADNLFSSKELAQSTDRYNENRVLGRGGQGTIYKGMLTDGRIVAVKKSKRVNEGNLEVFVNEIVILLQMNHRNVVKLLGCCLETEVPLLVYEFIPNGTLFQRIHDPNEEFLLSWEMRLRITREVAGALSYLHYAASTPIYHRDIKSTNILLDNKHRAKVSDFGTSRSVAIDQTHLTTRVLGTFGYLDPGYFQSSQFTEKSDVYSFGVVMVELLTGEKAISSIRAEVGRSLATHFLDSMEENHLFDILDARVLKEGNKDEIVAVAELCRRCLHLNGKRRPTMKEVAVELEGIQRLKEGSIQNHDENKEDHLIEIVGSYDFSLISGSIPLENKTAWSDQPLLDEP</sequence>
<dbReference type="GO" id="GO:0030247">
    <property type="term" value="F:polysaccharide binding"/>
    <property type="evidence" value="ECO:0007669"/>
    <property type="project" value="InterPro"/>
</dbReference>
<evidence type="ECO:0000256" key="3">
    <source>
        <dbReference type="ARBA" id="ARBA00022679"/>
    </source>
</evidence>
<keyword evidence="18" id="KW-1185">Reference proteome</keyword>
<evidence type="ECO:0000256" key="14">
    <source>
        <dbReference type="ARBA" id="ARBA00047951"/>
    </source>
</evidence>
<dbReference type="PROSITE" id="PS50011">
    <property type="entry name" value="PROTEIN_KINASE_DOM"/>
    <property type="match status" value="1"/>
</dbReference>
<dbReference type="CDD" id="cd00054">
    <property type="entry name" value="EGF_CA"/>
    <property type="match status" value="1"/>
</dbReference>
<keyword evidence="9" id="KW-1133">Transmembrane helix</keyword>
<dbReference type="PROSITE" id="PS01187">
    <property type="entry name" value="EGF_CA"/>
    <property type="match status" value="1"/>
</dbReference>
<dbReference type="FunFam" id="3.30.200.20:FF:000043">
    <property type="entry name" value="Wall-associated receptor kinase 2"/>
    <property type="match status" value="1"/>
</dbReference>
<feature type="domain" description="Protein kinase" evidence="16">
    <location>
        <begin position="373"/>
        <end position="646"/>
    </location>
</feature>
<evidence type="ECO:0000256" key="15">
    <source>
        <dbReference type="SAM" id="SignalP"/>
    </source>
</evidence>
<organism evidence="17 18">
    <name type="scientific">Handroanthus impetiginosus</name>
    <dbReference type="NCBI Taxonomy" id="429701"/>
    <lineage>
        <taxon>Eukaryota</taxon>
        <taxon>Viridiplantae</taxon>
        <taxon>Streptophyta</taxon>
        <taxon>Embryophyta</taxon>
        <taxon>Tracheophyta</taxon>
        <taxon>Spermatophyta</taxon>
        <taxon>Magnoliopsida</taxon>
        <taxon>eudicotyledons</taxon>
        <taxon>Gunneridae</taxon>
        <taxon>Pentapetalae</taxon>
        <taxon>asterids</taxon>
        <taxon>lamiids</taxon>
        <taxon>Lamiales</taxon>
        <taxon>Bignoniaceae</taxon>
        <taxon>Crescentiina</taxon>
        <taxon>Tabebuia alliance</taxon>
        <taxon>Handroanthus</taxon>
    </lineage>
</organism>
<dbReference type="SUPFAM" id="SSF56112">
    <property type="entry name" value="Protein kinase-like (PK-like)"/>
    <property type="match status" value="1"/>
</dbReference>
<dbReference type="GO" id="GO:0106310">
    <property type="term" value="F:protein serine kinase activity"/>
    <property type="evidence" value="ECO:0007669"/>
    <property type="project" value="RHEA"/>
</dbReference>
<keyword evidence="2 17" id="KW-0723">Serine/threonine-protein kinase</keyword>
<dbReference type="PANTHER" id="PTHR27005">
    <property type="entry name" value="WALL-ASSOCIATED RECEPTOR KINASE-LIKE 21"/>
    <property type="match status" value="1"/>
</dbReference>
<gene>
    <name evidence="17" type="ORF">CDL12_22033</name>
</gene>
<dbReference type="FunFam" id="1.10.510.10:FF:000084">
    <property type="entry name" value="Wall-associated receptor kinase 2"/>
    <property type="match status" value="1"/>
</dbReference>
<dbReference type="CDD" id="cd14066">
    <property type="entry name" value="STKc_IRAK"/>
    <property type="match status" value="1"/>
</dbReference>
<evidence type="ECO:0000256" key="11">
    <source>
        <dbReference type="ARBA" id="ARBA00023157"/>
    </source>
</evidence>
<keyword evidence="3 17" id="KW-0808">Transferase</keyword>
<dbReference type="Pfam" id="PF13947">
    <property type="entry name" value="GUB_WAK_bind"/>
    <property type="match status" value="1"/>
</dbReference>
<dbReference type="OrthoDB" id="892609at2759"/>
<dbReference type="Gene3D" id="2.10.25.10">
    <property type="entry name" value="Laminin"/>
    <property type="match status" value="1"/>
</dbReference>
<evidence type="ECO:0000256" key="9">
    <source>
        <dbReference type="ARBA" id="ARBA00022989"/>
    </source>
</evidence>
<dbReference type="GO" id="GO:0005886">
    <property type="term" value="C:plasma membrane"/>
    <property type="evidence" value="ECO:0007669"/>
    <property type="project" value="TreeGrafter"/>
</dbReference>
<dbReference type="Proteomes" id="UP000231279">
    <property type="component" value="Unassembled WGS sequence"/>
</dbReference>
<comment type="caution">
    <text evidence="17">The sequence shown here is derived from an EMBL/GenBank/DDBJ whole genome shotgun (WGS) entry which is preliminary data.</text>
</comment>
<dbReference type="EMBL" id="NKXS01004772">
    <property type="protein sequence ID" value="PIN05427.1"/>
    <property type="molecule type" value="Genomic_DNA"/>
</dbReference>
<dbReference type="InterPro" id="IPR000719">
    <property type="entry name" value="Prot_kinase_dom"/>
</dbReference>
<keyword evidence="4" id="KW-0812">Transmembrane</keyword>
<dbReference type="InterPro" id="IPR025287">
    <property type="entry name" value="WAK_GUB"/>
</dbReference>
<comment type="catalytic activity">
    <reaction evidence="14">
        <text>L-threonyl-[protein] + ATP = O-phospho-L-threonyl-[protein] + ADP + H(+)</text>
        <dbReference type="Rhea" id="RHEA:46608"/>
        <dbReference type="Rhea" id="RHEA-COMP:11060"/>
        <dbReference type="Rhea" id="RHEA-COMP:11605"/>
        <dbReference type="ChEBI" id="CHEBI:15378"/>
        <dbReference type="ChEBI" id="CHEBI:30013"/>
        <dbReference type="ChEBI" id="CHEBI:30616"/>
        <dbReference type="ChEBI" id="CHEBI:61977"/>
        <dbReference type="ChEBI" id="CHEBI:456216"/>
    </reaction>
</comment>
<dbReference type="PANTHER" id="PTHR27005:SF515">
    <property type="entry name" value="WALL-ASSOCIATED RECEPTOR KINASE-LIKE 10-RELATED"/>
    <property type="match status" value="1"/>
</dbReference>